<feature type="region of interest" description="Disordered" evidence="1">
    <location>
        <begin position="1"/>
        <end position="114"/>
    </location>
</feature>
<feature type="compositionally biased region" description="Acidic residues" evidence="1">
    <location>
        <begin position="190"/>
        <end position="199"/>
    </location>
</feature>
<proteinExistence type="predicted"/>
<gene>
    <name evidence="2" type="ORF">MCOR_17429</name>
</gene>
<feature type="compositionally biased region" description="Basic and acidic residues" evidence="1">
    <location>
        <begin position="17"/>
        <end position="59"/>
    </location>
</feature>
<dbReference type="Proteomes" id="UP000507470">
    <property type="component" value="Unassembled WGS sequence"/>
</dbReference>
<name>A0A6J8BHH1_MYTCO</name>
<feature type="compositionally biased region" description="Basic and acidic residues" evidence="1">
    <location>
        <begin position="72"/>
        <end position="114"/>
    </location>
</feature>
<protein>
    <submittedName>
        <fullName evidence="2">Uncharacterized protein</fullName>
    </submittedName>
</protein>
<keyword evidence="3" id="KW-1185">Reference proteome</keyword>
<dbReference type="AlphaFoldDB" id="A0A6J8BHH1"/>
<evidence type="ECO:0000313" key="2">
    <source>
        <dbReference type="EMBL" id="CAC5381577.1"/>
    </source>
</evidence>
<organism evidence="2 3">
    <name type="scientific">Mytilus coruscus</name>
    <name type="common">Sea mussel</name>
    <dbReference type="NCBI Taxonomy" id="42192"/>
    <lineage>
        <taxon>Eukaryota</taxon>
        <taxon>Metazoa</taxon>
        <taxon>Spiralia</taxon>
        <taxon>Lophotrochozoa</taxon>
        <taxon>Mollusca</taxon>
        <taxon>Bivalvia</taxon>
        <taxon>Autobranchia</taxon>
        <taxon>Pteriomorphia</taxon>
        <taxon>Mytilida</taxon>
        <taxon>Mytiloidea</taxon>
        <taxon>Mytilidae</taxon>
        <taxon>Mytilinae</taxon>
        <taxon>Mytilus</taxon>
    </lineage>
</organism>
<dbReference type="EMBL" id="CACVKT020003071">
    <property type="protein sequence ID" value="CAC5381577.1"/>
    <property type="molecule type" value="Genomic_DNA"/>
</dbReference>
<reference evidence="2 3" key="1">
    <citation type="submission" date="2020-06" db="EMBL/GenBank/DDBJ databases">
        <authorList>
            <person name="Li R."/>
            <person name="Bekaert M."/>
        </authorList>
    </citation>
    <scope>NUCLEOTIDE SEQUENCE [LARGE SCALE GENOMIC DNA]</scope>
    <source>
        <strain evidence="3">wild</strain>
    </source>
</reference>
<feature type="region of interest" description="Disordered" evidence="1">
    <location>
        <begin position="174"/>
        <end position="214"/>
    </location>
</feature>
<evidence type="ECO:0000313" key="3">
    <source>
        <dbReference type="Proteomes" id="UP000507470"/>
    </source>
</evidence>
<sequence length="227" mass="27036">MSKSVDVTPQKSGKTSYRNDDKARDRSLDRHHSRSKSRDERSRYRNRSRDQRRNRDTFDRYGQAHSRRQRSRSSDRDRLRDKYRDRKESRDRYRSHEKYINLEKRPDEEKSLLSSRKKDAFDLIALVKKVKNDNAPSKDKAVESAHKIETCMETTVPETKIKPIVKKISMTLKKHDNKPINPGEKVSDMFADENTDEEDKTQRTDSMPHVKYTMPMPKDLDKAIFKY</sequence>
<evidence type="ECO:0000256" key="1">
    <source>
        <dbReference type="SAM" id="MobiDB-lite"/>
    </source>
</evidence>
<dbReference type="OrthoDB" id="10441405at2759"/>
<feature type="compositionally biased region" description="Polar residues" evidence="1">
    <location>
        <begin position="1"/>
        <end position="16"/>
    </location>
</feature>
<accession>A0A6J8BHH1</accession>